<name>A0A829QIR1_9MYCO</name>
<proteinExistence type="predicted"/>
<gene>
    <name evidence="1" type="ORF">I542_2403</name>
</gene>
<dbReference type="EMBL" id="JAOH01000002">
    <property type="protein sequence ID" value="EUA62256.1"/>
    <property type="molecule type" value="Genomic_DNA"/>
</dbReference>
<reference evidence="1 2" key="1">
    <citation type="submission" date="2013-12" db="EMBL/GenBank/DDBJ databases">
        <authorList>
            <person name="Zelazny A."/>
            <person name="Olivier K."/>
            <person name="Holland S."/>
            <person name="Lenaerts A."/>
            <person name="Ordway D."/>
            <person name="DeGroote M.A."/>
            <person name="Parker T."/>
            <person name="Sizemore C."/>
            <person name="Tallon L.J."/>
            <person name="Sadzewicz L.K."/>
            <person name="Sengamalay N."/>
            <person name="Fraser C.M."/>
            <person name="Hine E."/>
            <person name="Shefchek K.A."/>
            <person name="Das S.P."/>
            <person name="Tettelin H."/>
        </authorList>
    </citation>
    <scope>NUCLEOTIDE SEQUENCE [LARGE SCALE GENOMIC DNA]</scope>
    <source>
        <strain evidence="1 2">1948</strain>
    </source>
</reference>
<organism evidence="1 2">
    <name type="scientific">Mycobacteroides abscessus 1948</name>
    <dbReference type="NCBI Taxonomy" id="1299323"/>
    <lineage>
        <taxon>Bacteria</taxon>
        <taxon>Bacillati</taxon>
        <taxon>Actinomycetota</taxon>
        <taxon>Actinomycetes</taxon>
        <taxon>Mycobacteriales</taxon>
        <taxon>Mycobacteriaceae</taxon>
        <taxon>Mycobacteroides</taxon>
        <taxon>Mycobacteroides abscessus</taxon>
    </lineage>
</organism>
<protein>
    <submittedName>
        <fullName evidence="1">Uncharacterized protein</fullName>
    </submittedName>
</protein>
<sequence>MRRQAIVTMKERGRRDLAAPLGVVLARGVDQLLRWNLIERPVTLVPAPTRWTAARGAAATRSPPSLPLPPGCRECTSHPCCA</sequence>
<accession>A0A829QIR1</accession>
<evidence type="ECO:0000313" key="1">
    <source>
        <dbReference type="EMBL" id="EUA62256.1"/>
    </source>
</evidence>
<comment type="caution">
    <text evidence="1">The sequence shown here is derived from an EMBL/GenBank/DDBJ whole genome shotgun (WGS) entry which is preliminary data.</text>
</comment>
<evidence type="ECO:0000313" key="2">
    <source>
        <dbReference type="Proteomes" id="UP000021210"/>
    </source>
</evidence>
<dbReference type="Proteomes" id="UP000021210">
    <property type="component" value="Unassembled WGS sequence"/>
</dbReference>
<dbReference type="AlphaFoldDB" id="A0A829QIR1"/>